<evidence type="ECO:0000256" key="1">
    <source>
        <dbReference type="SAM" id="Phobius"/>
    </source>
</evidence>
<keyword evidence="1" id="KW-0812">Transmembrane</keyword>
<dbReference type="EMBL" id="UINC01101724">
    <property type="protein sequence ID" value="SVC62761.1"/>
    <property type="molecule type" value="Genomic_DNA"/>
</dbReference>
<accession>A0A382NT62</accession>
<proteinExistence type="predicted"/>
<evidence type="ECO:0000313" key="2">
    <source>
        <dbReference type="EMBL" id="SVC62761.1"/>
    </source>
</evidence>
<feature type="non-terminal residue" evidence="2">
    <location>
        <position position="34"/>
    </location>
</feature>
<gene>
    <name evidence="2" type="ORF">METZ01_LOCUS315615</name>
</gene>
<sequence>MPISPKLQSSPELPILPTMGVGSYAIPGWMHLFR</sequence>
<feature type="transmembrane region" description="Helical" evidence="1">
    <location>
        <begin position="15"/>
        <end position="33"/>
    </location>
</feature>
<name>A0A382NT62_9ZZZZ</name>
<keyword evidence="1" id="KW-0472">Membrane</keyword>
<protein>
    <submittedName>
        <fullName evidence="2">Uncharacterized protein</fullName>
    </submittedName>
</protein>
<organism evidence="2">
    <name type="scientific">marine metagenome</name>
    <dbReference type="NCBI Taxonomy" id="408172"/>
    <lineage>
        <taxon>unclassified sequences</taxon>
        <taxon>metagenomes</taxon>
        <taxon>ecological metagenomes</taxon>
    </lineage>
</organism>
<keyword evidence="1" id="KW-1133">Transmembrane helix</keyword>
<reference evidence="2" key="1">
    <citation type="submission" date="2018-05" db="EMBL/GenBank/DDBJ databases">
        <authorList>
            <person name="Lanie J.A."/>
            <person name="Ng W.-L."/>
            <person name="Kazmierczak K.M."/>
            <person name="Andrzejewski T.M."/>
            <person name="Davidsen T.M."/>
            <person name="Wayne K.J."/>
            <person name="Tettelin H."/>
            <person name="Glass J.I."/>
            <person name="Rusch D."/>
            <person name="Podicherti R."/>
            <person name="Tsui H.-C.T."/>
            <person name="Winkler M.E."/>
        </authorList>
    </citation>
    <scope>NUCLEOTIDE SEQUENCE</scope>
</reference>
<dbReference type="AlphaFoldDB" id="A0A382NT62"/>